<dbReference type="PANTHER" id="PTHR11935:SF94">
    <property type="entry name" value="TENZING NORGAY, ISOFORM C"/>
    <property type="match status" value="1"/>
</dbReference>
<keyword evidence="6" id="KW-0479">Metal-binding</keyword>
<dbReference type="EC" id="3.1.2.6" evidence="5"/>
<dbReference type="CDD" id="cd07723">
    <property type="entry name" value="hydroxyacylglutathione_hydrolase_MBL-fold"/>
    <property type="match status" value="1"/>
</dbReference>
<dbReference type="Gene3D" id="3.60.15.10">
    <property type="entry name" value="Ribonuclease Z/Hydroxyacylglutathione hydrolase-like"/>
    <property type="match status" value="1"/>
</dbReference>
<evidence type="ECO:0000256" key="8">
    <source>
        <dbReference type="ARBA" id="ARBA00022833"/>
    </source>
</evidence>
<proteinExistence type="inferred from homology"/>
<evidence type="ECO:0000256" key="9">
    <source>
        <dbReference type="ARBA" id="ARBA00031044"/>
    </source>
</evidence>
<dbReference type="AlphaFoldDB" id="A0A382FYS9"/>
<feature type="domain" description="Metallo-beta-lactamase" evidence="10">
    <location>
        <begin position="13"/>
        <end position="175"/>
    </location>
</feature>
<dbReference type="EMBL" id="UINC01052437">
    <property type="protein sequence ID" value="SVB67769.1"/>
    <property type="molecule type" value="Genomic_DNA"/>
</dbReference>
<comment type="catalytic activity">
    <reaction evidence="1">
        <text>an S-(2-hydroxyacyl)glutathione + H2O = a 2-hydroxy carboxylate + glutathione + H(+)</text>
        <dbReference type="Rhea" id="RHEA:21864"/>
        <dbReference type="ChEBI" id="CHEBI:15377"/>
        <dbReference type="ChEBI" id="CHEBI:15378"/>
        <dbReference type="ChEBI" id="CHEBI:57925"/>
        <dbReference type="ChEBI" id="CHEBI:58896"/>
        <dbReference type="ChEBI" id="CHEBI:71261"/>
        <dbReference type="EC" id="3.1.2.6"/>
    </reaction>
</comment>
<keyword evidence="7" id="KW-0378">Hydrolase</keyword>
<evidence type="ECO:0000313" key="11">
    <source>
        <dbReference type="EMBL" id="SVB67769.1"/>
    </source>
</evidence>
<sequence>MFVEQIWTGNDFRNFNYLIACPDTGDALAIDPLEYNQCLSIAKKKGWHISQVLNTHHHHDHIGGNQGVVEATGAKVLAHAQAKDQIPDMDEGLSAGNIVKIGKTVELEVLDTPGHTMSHICLFSKTEIPALFAGDTLFNAGAGHCKGGGHPDSLYNTFASQLAQLPDETMIYPGHDYIINNLNFTLDREPDNERAKGLKSELENQDTNNALITNLGIEKEINTFFRLQNPSIHVELRKAFPDLPEELDNKTVFLKLRELRNIW</sequence>
<evidence type="ECO:0000259" key="10">
    <source>
        <dbReference type="SMART" id="SM00849"/>
    </source>
</evidence>
<dbReference type="GO" id="GO:0046872">
    <property type="term" value="F:metal ion binding"/>
    <property type="evidence" value="ECO:0007669"/>
    <property type="project" value="UniProtKB-KW"/>
</dbReference>
<evidence type="ECO:0000256" key="1">
    <source>
        <dbReference type="ARBA" id="ARBA00001623"/>
    </source>
</evidence>
<dbReference type="GO" id="GO:0019243">
    <property type="term" value="P:methylglyoxal catabolic process to D-lactate via S-lactoyl-glutathione"/>
    <property type="evidence" value="ECO:0007669"/>
    <property type="project" value="InterPro"/>
</dbReference>
<dbReference type="InterPro" id="IPR017782">
    <property type="entry name" value="Hydroxyacylglutathione_Hdrlase"/>
</dbReference>
<dbReference type="InterPro" id="IPR001279">
    <property type="entry name" value="Metallo-B-lactamas"/>
</dbReference>
<organism evidence="11">
    <name type="scientific">marine metagenome</name>
    <dbReference type="NCBI Taxonomy" id="408172"/>
    <lineage>
        <taxon>unclassified sequences</taxon>
        <taxon>metagenomes</taxon>
        <taxon>ecological metagenomes</taxon>
    </lineage>
</organism>
<name>A0A382FYS9_9ZZZZ</name>
<evidence type="ECO:0000256" key="2">
    <source>
        <dbReference type="ARBA" id="ARBA00001947"/>
    </source>
</evidence>
<dbReference type="PANTHER" id="PTHR11935">
    <property type="entry name" value="BETA LACTAMASE DOMAIN"/>
    <property type="match status" value="1"/>
</dbReference>
<reference evidence="11" key="1">
    <citation type="submission" date="2018-05" db="EMBL/GenBank/DDBJ databases">
        <authorList>
            <person name="Lanie J.A."/>
            <person name="Ng W.-L."/>
            <person name="Kazmierczak K.M."/>
            <person name="Andrzejewski T.M."/>
            <person name="Davidsen T.M."/>
            <person name="Wayne K.J."/>
            <person name="Tettelin H."/>
            <person name="Glass J.I."/>
            <person name="Rusch D."/>
            <person name="Podicherti R."/>
            <person name="Tsui H.-C.T."/>
            <person name="Winkler M.E."/>
        </authorList>
    </citation>
    <scope>NUCLEOTIDE SEQUENCE</scope>
</reference>
<dbReference type="InterPro" id="IPR035680">
    <property type="entry name" value="Clx_II_MBL"/>
</dbReference>
<evidence type="ECO:0000256" key="4">
    <source>
        <dbReference type="ARBA" id="ARBA00006759"/>
    </source>
</evidence>
<accession>A0A382FYS9</accession>
<protein>
    <recommendedName>
        <fullName evidence="5">hydroxyacylglutathione hydrolase</fullName>
        <ecNumber evidence="5">3.1.2.6</ecNumber>
    </recommendedName>
    <alternativeName>
        <fullName evidence="9">Glyoxalase II</fullName>
    </alternativeName>
</protein>
<dbReference type="Pfam" id="PF00753">
    <property type="entry name" value="Lactamase_B"/>
    <property type="match status" value="1"/>
</dbReference>
<dbReference type="Pfam" id="PF16123">
    <property type="entry name" value="HAGH_C"/>
    <property type="match status" value="1"/>
</dbReference>
<comment type="pathway">
    <text evidence="3">Secondary metabolite metabolism; methylglyoxal degradation; (R)-lactate from methylglyoxal: step 2/2.</text>
</comment>
<dbReference type="GO" id="GO:0004416">
    <property type="term" value="F:hydroxyacylglutathione hydrolase activity"/>
    <property type="evidence" value="ECO:0007669"/>
    <property type="project" value="UniProtKB-EC"/>
</dbReference>
<dbReference type="InterPro" id="IPR036866">
    <property type="entry name" value="RibonucZ/Hydroxyglut_hydro"/>
</dbReference>
<dbReference type="SMART" id="SM00849">
    <property type="entry name" value="Lactamase_B"/>
    <property type="match status" value="1"/>
</dbReference>
<comment type="cofactor">
    <cofactor evidence="2">
        <name>Zn(2+)</name>
        <dbReference type="ChEBI" id="CHEBI:29105"/>
    </cofactor>
</comment>
<dbReference type="InterPro" id="IPR032282">
    <property type="entry name" value="HAGH_C"/>
</dbReference>
<comment type="similarity">
    <text evidence="4">Belongs to the metallo-beta-lactamase superfamily. Glyoxalase II family.</text>
</comment>
<keyword evidence="8" id="KW-0862">Zinc</keyword>
<dbReference type="HAMAP" id="MF_01374">
    <property type="entry name" value="Glyoxalase_2"/>
    <property type="match status" value="1"/>
</dbReference>
<evidence type="ECO:0000256" key="3">
    <source>
        <dbReference type="ARBA" id="ARBA00004963"/>
    </source>
</evidence>
<evidence type="ECO:0000256" key="7">
    <source>
        <dbReference type="ARBA" id="ARBA00022801"/>
    </source>
</evidence>
<evidence type="ECO:0000256" key="5">
    <source>
        <dbReference type="ARBA" id="ARBA00011917"/>
    </source>
</evidence>
<dbReference type="SUPFAM" id="SSF56281">
    <property type="entry name" value="Metallo-hydrolase/oxidoreductase"/>
    <property type="match status" value="1"/>
</dbReference>
<evidence type="ECO:0000256" key="6">
    <source>
        <dbReference type="ARBA" id="ARBA00022723"/>
    </source>
</evidence>
<gene>
    <name evidence="11" type="ORF">METZ01_LOCUS220623</name>
</gene>